<feature type="compositionally biased region" description="Basic and acidic residues" evidence="1">
    <location>
        <begin position="238"/>
        <end position="269"/>
    </location>
</feature>
<dbReference type="EMBL" id="JBBBZM010000013">
    <property type="protein sequence ID" value="KAL0639239.1"/>
    <property type="molecule type" value="Genomic_DNA"/>
</dbReference>
<feature type="compositionally biased region" description="Basic and acidic residues" evidence="1">
    <location>
        <begin position="371"/>
        <end position="384"/>
    </location>
</feature>
<proteinExistence type="predicted"/>
<evidence type="ECO:0000313" key="2">
    <source>
        <dbReference type="EMBL" id="KAL0639239.1"/>
    </source>
</evidence>
<feature type="compositionally biased region" description="Polar residues" evidence="1">
    <location>
        <begin position="334"/>
        <end position="349"/>
    </location>
</feature>
<dbReference type="Proteomes" id="UP001447188">
    <property type="component" value="Unassembled WGS sequence"/>
</dbReference>
<feature type="compositionally biased region" description="Basic residues" evidence="1">
    <location>
        <begin position="433"/>
        <end position="442"/>
    </location>
</feature>
<sequence>MATRSPHLGESSAREVSPFFSLPNEDGSNPHQEYFSDRSLQQYPPITLSCAKCERIIGDSSSFLFVTRQMGTVTLDRVVSVKVGFEGLKTSSEGEWDEFWNKNTLCIAALSFYHHGSDAPSLPIAATSEIYAQLNPSPEALTESIDRVETVCVVLREEQSIIIRELKKLGAVTGVDVDLEDGTNGERLYVRGSWKAQTQVPDSESDRVESTAQEKTKSGNKGRERDSWKAQTQVPDSESDRVESTAREKTKSGNKGRERDHKTMRRIELGGELVPQELKGKGRPGTRPGSAAARDIQTAPQRQGKESQRAPIATPPPPAAANKRKRKSDVAITGKQTDLTGEYDGTSSPLKPRFWHSLQREVPNSQSAGEEETRVEPVRERGGYEELEVSEEPTEEEEDEEDEEPEEEWIRSPAEKKRRGVVPVLRKEVLTKKSSHHKKGHK</sequence>
<feature type="compositionally biased region" description="Acidic residues" evidence="1">
    <location>
        <begin position="385"/>
        <end position="407"/>
    </location>
</feature>
<evidence type="ECO:0000313" key="3">
    <source>
        <dbReference type="Proteomes" id="UP001447188"/>
    </source>
</evidence>
<feature type="region of interest" description="Disordered" evidence="1">
    <location>
        <begin position="192"/>
        <end position="442"/>
    </location>
</feature>
<keyword evidence="3" id="KW-1185">Reference proteome</keyword>
<protein>
    <recommendedName>
        <fullName evidence="4">Mis18 domain-containing protein</fullName>
    </recommendedName>
</protein>
<accession>A0ABR3GTI7</accession>
<name>A0ABR3GTI7_9PEZI</name>
<evidence type="ECO:0008006" key="4">
    <source>
        <dbReference type="Google" id="ProtNLM"/>
    </source>
</evidence>
<feature type="region of interest" description="Disordered" evidence="1">
    <location>
        <begin position="1"/>
        <end position="26"/>
    </location>
</feature>
<feature type="compositionally biased region" description="Basic and acidic residues" evidence="1">
    <location>
        <begin position="204"/>
        <end position="228"/>
    </location>
</feature>
<gene>
    <name evidence="2" type="ORF">Q9L58_001700</name>
</gene>
<organism evidence="2 3">
    <name type="scientific">Discina gigas</name>
    <dbReference type="NCBI Taxonomy" id="1032678"/>
    <lineage>
        <taxon>Eukaryota</taxon>
        <taxon>Fungi</taxon>
        <taxon>Dikarya</taxon>
        <taxon>Ascomycota</taxon>
        <taxon>Pezizomycotina</taxon>
        <taxon>Pezizomycetes</taxon>
        <taxon>Pezizales</taxon>
        <taxon>Discinaceae</taxon>
        <taxon>Discina</taxon>
    </lineage>
</organism>
<comment type="caution">
    <text evidence="2">The sequence shown here is derived from an EMBL/GenBank/DDBJ whole genome shotgun (WGS) entry which is preliminary data.</text>
</comment>
<reference evidence="2 3" key="1">
    <citation type="submission" date="2024-02" db="EMBL/GenBank/DDBJ databases">
        <title>Discinaceae phylogenomics.</title>
        <authorList>
            <person name="Dirks A.C."/>
            <person name="James T.Y."/>
        </authorList>
    </citation>
    <scope>NUCLEOTIDE SEQUENCE [LARGE SCALE GENOMIC DNA]</scope>
    <source>
        <strain evidence="2 3">ACD0624</strain>
    </source>
</reference>
<evidence type="ECO:0000256" key="1">
    <source>
        <dbReference type="SAM" id="MobiDB-lite"/>
    </source>
</evidence>